<dbReference type="AlphaFoldDB" id="A0A8J2P6E2"/>
<keyword evidence="4" id="KW-1185">Reference proteome</keyword>
<protein>
    <submittedName>
        <fullName evidence="3">Uncharacterized protein</fullName>
    </submittedName>
</protein>
<feature type="transmembrane region" description="Helical" evidence="2">
    <location>
        <begin position="20"/>
        <end position="42"/>
    </location>
</feature>
<dbReference type="Proteomes" id="UP000708208">
    <property type="component" value="Unassembled WGS sequence"/>
</dbReference>
<proteinExistence type="predicted"/>
<feature type="region of interest" description="Disordered" evidence="1">
    <location>
        <begin position="224"/>
        <end position="272"/>
    </location>
</feature>
<accession>A0A8J2P6E2</accession>
<evidence type="ECO:0000313" key="3">
    <source>
        <dbReference type="EMBL" id="CAG7727532.1"/>
    </source>
</evidence>
<feature type="compositionally biased region" description="Basic and acidic residues" evidence="1">
    <location>
        <begin position="231"/>
        <end position="248"/>
    </location>
</feature>
<dbReference type="FunFam" id="3.90.1030.10:FF:000009">
    <property type="entry name" value="39S ribosomal protein L17, mitochondrial"/>
    <property type="match status" value="1"/>
</dbReference>
<evidence type="ECO:0000313" key="4">
    <source>
        <dbReference type="Proteomes" id="UP000708208"/>
    </source>
</evidence>
<evidence type="ECO:0000256" key="2">
    <source>
        <dbReference type="SAM" id="Phobius"/>
    </source>
</evidence>
<keyword evidence="2" id="KW-0812">Transmembrane</keyword>
<dbReference type="GO" id="GO:0005762">
    <property type="term" value="C:mitochondrial large ribosomal subunit"/>
    <property type="evidence" value="ECO:0007669"/>
    <property type="project" value="TreeGrafter"/>
</dbReference>
<dbReference type="Pfam" id="PF01196">
    <property type="entry name" value="Ribosomal_L17"/>
    <property type="match status" value="1"/>
</dbReference>
<dbReference type="PANTHER" id="PTHR14413">
    <property type="entry name" value="RIBOSOMAL PROTEIN L17"/>
    <property type="match status" value="1"/>
</dbReference>
<organism evidence="3 4">
    <name type="scientific">Allacma fusca</name>
    <dbReference type="NCBI Taxonomy" id="39272"/>
    <lineage>
        <taxon>Eukaryota</taxon>
        <taxon>Metazoa</taxon>
        <taxon>Ecdysozoa</taxon>
        <taxon>Arthropoda</taxon>
        <taxon>Hexapoda</taxon>
        <taxon>Collembola</taxon>
        <taxon>Symphypleona</taxon>
        <taxon>Sminthuridae</taxon>
        <taxon>Allacma</taxon>
    </lineage>
</organism>
<dbReference type="GO" id="GO:0006412">
    <property type="term" value="P:translation"/>
    <property type="evidence" value="ECO:0007669"/>
    <property type="project" value="InterPro"/>
</dbReference>
<comment type="caution">
    <text evidence="3">The sequence shown here is derived from an EMBL/GenBank/DDBJ whole genome shotgun (WGS) entry which is preliminary data.</text>
</comment>
<gene>
    <name evidence="3" type="ORF">AFUS01_LOCUS16368</name>
</gene>
<dbReference type="PANTHER" id="PTHR14413:SF16">
    <property type="entry name" value="LARGE RIBOSOMAL SUBUNIT PROTEIN BL17M"/>
    <property type="match status" value="1"/>
</dbReference>
<dbReference type="GO" id="GO:0003735">
    <property type="term" value="F:structural constituent of ribosome"/>
    <property type="evidence" value="ECO:0007669"/>
    <property type="project" value="InterPro"/>
</dbReference>
<name>A0A8J2P6E2_9HEXA</name>
<reference evidence="3" key="1">
    <citation type="submission" date="2021-06" db="EMBL/GenBank/DDBJ databases">
        <authorList>
            <person name="Hodson N. C."/>
            <person name="Mongue J. A."/>
            <person name="Jaron S. K."/>
        </authorList>
    </citation>
    <scope>NUCLEOTIDE SEQUENCE</scope>
</reference>
<dbReference type="InterPro" id="IPR000456">
    <property type="entry name" value="Ribosomal_bL17"/>
</dbReference>
<keyword evidence="2" id="KW-1133">Transmembrane helix</keyword>
<keyword evidence="2" id="KW-0472">Membrane</keyword>
<sequence>MSTPGSRKLKVPPVPLWKRFGKIFLFSSALFTGALLVYNIGLPLYTRKVVERNTGYSRELFAARYPELADKFVDPLIRHERIELKYPRADEARGYAERLISDAIRYGDCHKPTMEQAKFWIDDPALVPKLFKVLAPRYQNWSGSVPYTRLLRAPSNSADLRHREPLRGNPAMAVLELRDNPYPPLPGPMARKHPGHIHNVLLEEARKDYFKTQSPLAQQAEIEVLSLPDEDTSKPDAVEDFNEEKNKDLLSSQVEDLSLDNRPSNKAPKGKP</sequence>
<evidence type="ECO:0000256" key="1">
    <source>
        <dbReference type="SAM" id="MobiDB-lite"/>
    </source>
</evidence>
<dbReference type="EMBL" id="CAJVCH010149861">
    <property type="protein sequence ID" value="CAG7727532.1"/>
    <property type="molecule type" value="Genomic_DNA"/>
</dbReference>
<dbReference type="OrthoDB" id="275000at2759"/>